<evidence type="ECO:0000256" key="2">
    <source>
        <dbReference type="ARBA" id="ARBA00023125"/>
    </source>
</evidence>
<protein>
    <submittedName>
        <fullName evidence="6">IclR family transcriptional regulator</fullName>
    </submittedName>
</protein>
<dbReference type="SUPFAM" id="SSF46785">
    <property type="entry name" value="Winged helix' DNA-binding domain"/>
    <property type="match status" value="1"/>
</dbReference>
<dbReference type="InterPro" id="IPR029016">
    <property type="entry name" value="GAF-like_dom_sf"/>
</dbReference>
<reference evidence="6 7" key="1">
    <citation type="submission" date="2019-02" db="EMBL/GenBank/DDBJ databases">
        <title>Draft genome sequences of novel Actinobacteria.</title>
        <authorList>
            <person name="Sahin N."/>
            <person name="Ay H."/>
            <person name="Saygin H."/>
        </authorList>
    </citation>
    <scope>NUCLEOTIDE SEQUENCE [LARGE SCALE GENOMIC DNA]</scope>
    <source>
        <strain evidence="6 7">KC603</strain>
    </source>
</reference>
<keyword evidence="1" id="KW-0805">Transcription regulation</keyword>
<evidence type="ECO:0000256" key="3">
    <source>
        <dbReference type="ARBA" id="ARBA00023163"/>
    </source>
</evidence>
<dbReference type="AlphaFoldDB" id="A0A4R4RMU4"/>
<evidence type="ECO:0000256" key="1">
    <source>
        <dbReference type="ARBA" id="ARBA00023015"/>
    </source>
</evidence>
<name>A0A4R4RMU4_9ACTN</name>
<dbReference type="InterPro" id="IPR036390">
    <property type="entry name" value="WH_DNA-bd_sf"/>
</dbReference>
<dbReference type="RefSeq" id="WP_131983886.1">
    <property type="nucleotide sequence ID" value="NZ_SMKL01000031.1"/>
</dbReference>
<gene>
    <name evidence="6" type="ORF">E1212_15205</name>
</gene>
<comment type="caution">
    <text evidence="6">The sequence shown here is derived from an EMBL/GenBank/DDBJ whole genome shotgun (WGS) entry which is preliminary data.</text>
</comment>
<dbReference type="PANTHER" id="PTHR30136:SF24">
    <property type="entry name" value="HTH-TYPE TRANSCRIPTIONAL REPRESSOR ALLR"/>
    <property type="match status" value="1"/>
</dbReference>
<dbReference type="InterPro" id="IPR005471">
    <property type="entry name" value="Tscrpt_reg_IclR_N"/>
</dbReference>
<dbReference type="OrthoDB" id="9807558at2"/>
<dbReference type="PROSITE" id="PS51077">
    <property type="entry name" value="HTH_ICLR"/>
    <property type="match status" value="1"/>
</dbReference>
<evidence type="ECO:0000259" key="4">
    <source>
        <dbReference type="PROSITE" id="PS51077"/>
    </source>
</evidence>
<dbReference type="GO" id="GO:0045892">
    <property type="term" value="P:negative regulation of DNA-templated transcription"/>
    <property type="evidence" value="ECO:0007669"/>
    <property type="project" value="TreeGrafter"/>
</dbReference>
<evidence type="ECO:0000313" key="6">
    <source>
        <dbReference type="EMBL" id="TDC50379.1"/>
    </source>
</evidence>
<feature type="domain" description="HTH iclR-type" evidence="4">
    <location>
        <begin position="2"/>
        <end position="61"/>
    </location>
</feature>
<evidence type="ECO:0000313" key="7">
    <source>
        <dbReference type="Proteomes" id="UP000295621"/>
    </source>
</evidence>
<dbReference type="SUPFAM" id="SSF55781">
    <property type="entry name" value="GAF domain-like"/>
    <property type="match status" value="1"/>
</dbReference>
<dbReference type="Pfam" id="PF01614">
    <property type="entry name" value="IclR_C"/>
    <property type="match status" value="1"/>
</dbReference>
<keyword evidence="2" id="KW-0238">DNA-binding</keyword>
<dbReference type="PROSITE" id="PS51078">
    <property type="entry name" value="ICLR_ED"/>
    <property type="match status" value="1"/>
</dbReference>
<accession>A0A4R4RMU4</accession>
<organism evidence="6 7">
    <name type="scientific">Jiangella ureilytica</name>
    <dbReference type="NCBI Taxonomy" id="2530374"/>
    <lineage>
        <taxon>Bacteria</taxon>
        <taxon>Bacillati</taxon>
        <taxon>Actinomycetota</taxon>
        <taxon>Actinomycetes</taxon>
        <taxon>Jiangellales</taxon>
        <taxon>Jiangellaceae</taxon>
        <taxon>Jiangella</taxon>
    </lineage>
</organism>
<dbReference type="InterPro" id="IPR036388">
    <property type="entry name" value="WH-like_DNA-bd_sf"/>
</dbReference>
<dbReference type="GO" id="GO:0003677">
    <property type="term" value="F:DNA binding"/>
    <property type="evidence" value="ECO:0007669"/>
    <property type="project" value="UniProtKB-KW"/>
</dbReference>
<feature type="domain" description="IclR-ED" evidence="5">
    <location>
        <begin position="62"/>
        <end position="245"/>
    </location>
</feature>
<dbReference type="Gene3D" id="1.10.10.10">
    <property type="entry name" value="Winged helix-like DNA-binding domain superfamily/Winged helix DNA-binding domain"/>
    <property type="match status" value="1"/>
</dbReference>
<dbReference type="GO" id="GO:0003700">
    <property type="term" value="F:DNA-binding transcription factor activity"/>
    <property type="evidence" value="ECO:0007669"/>
    <property type="project" value="TreeGrafter"/>
</dbReference>
<dbReference type="InterPro" id="IPR050707">
    <property type="entry name" value="HTH_MetabolicPath_Reg"/>
</dbReference>
<dbReference type="SMART" id="SM00346">
    <property type="entry name" value="HTH_ICLR"/>
    <property type="match status" value="1"/>
</dbReference>
<sequence>MTQSVHRAVETLMFVADRPRSVGEVADQLGVHSTTALRILHALHSWRLLDRRPNGTYRLGAAVMELGQRALESIDIRDVALPFMRDLNQATGETVHLAILENSHVVFIEKIESQHPVRMYSRIGLIAPLHCTGVSKAILAHLSTAERDALIDAADLTEYTQHTLTTPDALRADLELTRYRGFAVDEQEHELGIRCVAAPLMHADGRVAGSLSVSAPGVRVSKRRLMEFVAPLQQAVKGAEAELGRQPG</sequence>
<dbReference type="EMBL" id="SMKL01000031">
    <property type="protein sequence ID" value="TDC50379.1"/>
    <property type="molecule type" value="Genomic_DNA"/>
</dbReference>
<dbReference type="Pfam" id="PF09339">
    <property type="entry name" value="HTH_IclR"/>
    <property type="match status" value="1"/>
</dbReference>
<keyword evidence="3" id="KW-0804">Transcription</keyword>
<dbReference type="InterPro" id="IPR014757">
    <property type="entry name" value="Tscrpt_reg_IclR_C"/>
</dbReference>
<dbReference type="Gene3D" id="3.30.450.40">
    <property type="match status" value="1"/>
</dbReference>
<dbReference type="PANTHER" id="PTHR30136">
    <property type="entry name" value="HELIX-TURN-HELIX TRANSCRIPTIONAL REGULATOR, ICLR FAMILY"/>
    <property type="match status" value="1"/>
</dbReference>
<dbReference type="Proteomes" id="UP000295621">
    <property type="component" value="Unassembled WGS sequence"/>
</dbReference>
<keyword evidence="7" id="KW-1185">Reference proteome</keyword>
<proteinExistence type="predicted"/>
<evidence type="ECO:0000259" key="5">
    <source>
        <dbReference type="PROSITE" id="PS51078"/>
    </source>
</evidence>